<accession>A0AAW2D1J9</accession>
<dbReference type="InterPro" id="IPR004332">
    <property type="entry name" value="Transposase_MuDR"/>
</dbReference>
<dbReference type="Pfam" id="PF03108">
    <property type="entry name" value="DBD_Tnp_Mut"/>
    <property type="match status" value="1"/>
</dbReference>
<dbReference type="PANTHER" id="PTHR31973:SF195">
    <property type="entry name" value="MUDR FAMILY TRANSPOSASE"/>
    <property type="match status" value="1"/>
</dbReference>
<evidence type="ECO:0000259" key="1">
    <source>
        <dbReference type="Pfam" id="PF03108"/>
    </source>
</evidence>
<reference evidence="3 4" key="1">
    <citation type="submission" date="2024-01" db="EMBL/GenBank/DDBJ databases">
        <title>A telomere-to-telomere, gap-free genome of sweet tea (Lithocarpus litseifolius).</title>
        <authorList>
            <person name="Zhou J."/>
        </authorList>
    </citation>
    <scope>NUCLEOTIDE SEQUENCE [LARGE SCALE GENOMIC DNA]</scope>
    <source>
        <strain evidence="3">Zhou-2022a</strain>
        <tissue evidence="3">Leaf</tissue>
    </source>
</reference>
<comment type="caution">
    <text evidence="3">The sequence shown here is derived from an EMBL/GenBank/DDBJ whole genome shotgun (WGS) entry which is preliminary data.</text>
</comment>
<dbReference type="PANTHER" id="PTHR31973">
    <property type="entry name" value="POLYPROTEIN, PUTATIVE-RELATED"/>
    <property type="match status" value="1"/>
</dbReference>
<dbReference type="EMBL" id="JAZDWU010000004">
    <property type="protein sequence ID" value="KAL0004447.1"/>
    <property type="molecule type" value="Genomic_DNA"/>
</dbReference>
<evidence type="ECO:0000259" key="2">
    <source>
        <dbReference type="Pfam" id="PF10551"/>
    </source>
</evidence>
<feature type="domain" description="MULE transposase" evidence="2">
    <location>
        <begin position="385"/>
        <end position="488"/>
    </location>
</feature>
<name>A0AAW2D1J9_9ROSI</name>
<evidence type="ECO:0000313" key="4">
    <source>
        <dbReference type="Proteomes" id="UP001459277"/>
    </source>
</evidence>
<organism evidence="3 4">
    <name type="scientific">Lithocarpus litseifolius</name>
    <dbReference type="NCBI Taxonomy" id="425828"/>
    <lineage>
        <taxon>Eukaryota</taxon>
        <taxon>Viridiplantae</taxon>
        <taxon>Streptophyta</taxon>
        <taxon>Embryophyta</taxon>
        <taxon>Tracheophyta</taxon>
        <taxon>Spermatophyta</taxon>
        <taxon>Magnoliopsida</taxon>
        <taxon>eudicotyledons</taxon>
        <taxon>Gunneridae</taxon>
        <taxon>Pentapetalae</taxon>
        <taxon>rosids</taxon>
        <taxon>fabids</taxon>
        <taxon>Fagales</taxon>
        <taxon>Fagaceae</taxon>
        <taxon>Lithocarpus</taxon>
    </lineage>
</organism>
<gene>
    <name evidence="3" type="ORF">SO802_012008</name>
</gene>
<dbReference type="InterPro" id="IPR018289">
    <property type="entry name" value="MULE_transposase_dom"/>
</dbReference>
<sequence length="610" mass="70792">MMIRHKIKTLNDLKIKIMEELQMNPALHDIHITFCSPHEVLNQCINYRYMAITEDKHVKIMFSKMRQWGEVANFELYVTLEPLVEDEDCFGEDLNDRNEHEERIERDDFDRGVDDHEMTPNSHVDDMAECDEDDADAAITVQHFTNTPPVYEPLASSFYANTWENMVDSEVVQQAFASSWNADMNFAKGLIFANKEAVKRALTIYAAKHNKNFITNKSTKSRLSVKCMDESCQWYVGVVLKPELGLWMVTSYRDPHSCISLGIALDGRMMDCNFLAVEFVPLLQKNHTATIDHLRDFITTKYYDHKLSYYKIWDAKQKAIANIFGNWEESYQRLRKLLLAYLDQQTGTRYWYHTIHSDVSDDTILRYVFWAFAPCMEGFKYCKPVISIDGTHLYGKYRGVLLIAMATDANNKVLPLAFAVVDKESGPSWTWFLRCLRMSLEYVIADKDICVISDRHKGIQNAIANWRRDNDGRVRVIHRYCLRHIASNFNTHFQDATLKSLALKAGFATQEAKFELYMQPIKEAEIEALRKKLRTEQQESEPNSSIMPYTYPMKEDLDMWTQLHDGGYRYGAMTTNISECFNGVLKGARGLPIAAMVEFTWSKLVAYFHD</sequence>
<feature type="domain" description="Transposase MuDR plant" evidence="1">
    <location>
        <begin position="185"/>
        <end position="243"/>
    </location>
</feature>
<protein>
    <recommendedName>
        <fullName evidence="5">MULE transposase domain-containing protein</fullName>
    </recommendedName>
</protein>
<evidence type="ECO:0008006" key="5">
    <source>
        <dbReference type="Google" id="ProtNLM"/>
    </source>
</evidence>
<dbReference type="Proteomes" id="UP001459277">
    <property type="component" value="Unassembled WGS sequence"/>
</dbReference>
<dbReference type="AlphaFoldDB" id="A0AAW2D1J9"/>
<evidence type="ECO:0000313" key="3">
    <source>
        <dbReference type="EMBL" id="KAL0004447.1"/>
    </source>
</evidence>
<keyword evidence="4" id="KW-1185">Reference proteome</keyword>
<dbReference type="Pfam" id="PF10551">
    <property type="entry name" value="MULE"/>
    <property type="match status" value="1"/>
</dbReference>
<proteinExistence type="predicted"/>